<reference evidence="2 3" key="1">
    <citation type="submission" date="2013-09" db="EMBL/GenBank/DDBJ databases">
        <title>Whole genome shotgun sequence of Vibrio azureus NBRC 104587.</title>
        <authorList>
            <person name="Isaki S."/>
            <person name="Hosoyama A."/>
            <person name="Numata M."/>
            <person name="Hashimoto M."/>
            <person name="Hosoyama Y."/>
            <person name="Tsuchikane K."/>
            <person name="Noguchi M."/>
            <person name="Hirakata S."/>
            <person name="Ichikawa N."/>
            <person name="Ohji S."/>
            <person name="Yamazoe A."/>
            <person name="Fujita N."/>
        </authorList>
    </citation>
    <scope>NUCLEOTIDE SEQUENCE [LARGE SCALE GENOMIC DNA]</scope>
    <source>
        <strain evidence="2 3">NBRC 104587</strain>
    </source>
</reference>
<sequence>MKFTKLIPATLCLTLIASPALATNGAQEQLKASLTQASKAEKLPNANSVVVFGGSESVVLTDNPRWVIKGQLYDMWQNTEINSKLQLHDAAKKIPIQTINVNTTDVVDIRVNPEKSEVLTVFLDPFLEHSANEMYLLNKYAADYQIRYIFTAMSQSNIKPFFSFACETQTLSTDQVTEKVVNKQFAYGKRKCREVQVMNSFGLTQFLHIKESPTLIAPNDVFHVGMPTELLGWLRKNTK</sequence>
<feature type="signal peptide" evidence="1">
    <location>
        <begin position="1"/>
        <end position="22"/>
    </location>
</feature>
<dbReference type="OrthoDB" id="9780340at2"/>
<dbReference type="eggNOG" id="COG1651">
    <property type="taxonomic scope" value="Bacteria"/>
</dbReference>
<dbReference type="RefSeq" id="WP_021709059.1">
    <property type="nucleotide sequence ID" value="NZ_BAOB01000002.1"/>
</dbReference>
<evidence type="ECO:0000256" key="1">
    <source>
        <dbReference type="SAM" id="SignalP"/>
    </source>
</evidence>
<dbReference type="AlphaFoldDB" id="U3ANF4"/>
<comment type="caution">
    <text evidence="2">The sequence shown here is derived from an EMBL/GenBank/DDBJ whole genome shotgun (WGS) entry which is preliminary data.</text>
</comment>
<keyword evidence="3" id="KW-1185">Reference proteome</keyword>
<feature type="chain" id="PRO_5004637981" evidence="1">
    <location>
        <begin position="23"/>
        <end position="239"/>
    </location>
</feature>
<dbReference type="EMBL" id="BATL01000023">
    <property type="protein sequence ID" value="GAD75300.1"/>
    <property type="molecule type" value="Genomic_DNA"/>
</dbReference>
<organism evidence="2 3">
    <name type="scientific">Vibrio azureus NBRC 104587</name>
    <dbReference type="NCBI Taxonomy" id="1219077"/>
    <lineage>
        <taxon>Bacteria</taxon>
        <taxon>Pseudomonadati</taxon>
        <taxon>Pseudomonadota</taxon>
        <taxon>Gammaproteobacteria</taxon>
        <taxon>Vibrionales</taxon>
        <taxon>Vibrionaceae</taxon>
        <taxon>Vibrio</taxon>
    </lineage>
</organism>
<keyword evidence="1" id="KW-0732">Signal</keyword>
<dbReference type="STRING" id="1219077.VAZ01S_023_00670"/>
<protein>
    <submittedName>
        <fullName evidence="2">Uncharacterized protein</fullName>
    </submittedName>
</protein>
<evidence type="ECO:0000313" key="2">
    <source>
        <dbReference type="EMBL" id="GAD75300.1"/>
    </source>
</evidence>
<dbReference type="Proteomes" id="UP000016567">
    <property type="component" value="Unassembled WGS sequence"/>
</dbReference>
<gene>
    <name evidence="2" type="ORF">VAZ01S_023_00670</name>
</gene>
<proteinExistence type="predicted"/>
<evidence type="ECO:0000313" key="3">
    <source>
        <dbReference type="Proteomes" id="UP000016567"/>
    </source>
</evidence>
<accession>U3ANF4</accession>
<name>U3ANF4_9VIBR</name>